<evidence type="ECO:0000256" key="1">
    <source>
        <dbReference type="ARBA" id="ARBA00004613"/>
    </source>
</evidence>
<dbReference type="SUPFAM" id="SSF49899">
    <property type="entry name" value="Concanavalin A-like lectins/glucanases"/>
    <property type="match status" value="1"/>
</dbReference>
<feature type="domain" description="WSC" evidence="9">
    <location>
        <begin position="310"/>
        <end position="411"/>
    </location>
</feature>
<dbReference type="Proteomes" id="UP000515135">
    <property type="component" value="Unplaced"/>
</dbReference>
<dbReference type="GeneID" id="109462744"/>
<dbReference type="Pfam" id="PF13385">
    <property type="entry name" value="Laminin_G_3"/>
    <property type="match status" value="1"/>
</dbReference>
<dbReference type="InterPro" id="IPR036772">
    <property type="entry name" value="SRCR-like_dom_sf"/>
</dbReference>
<dbReference type="PROSITE" id="PS50287">
    <property type="entry name" value="SRCR_2"/>
    <property type="match status" value="1"/>
</dbReference>
<evidence type="ECO:0000313" key="10">
    <source>
        <dbReference type="Proteomes" id="UP000515135"/>
    </source>
</evidence>
<evidence type="ECO:0000259" key="9">
    <source>
        <dbReference type="PROSITE" id="PS51212"/>
    </source>
</evidence>
<keyword evidence="5" id="KW-1015">Disulfide bond</keyword>
<dbReference type="OrthoDB" id="5989160at2759"/>
<feature type="chain" id="PRO_5027745379" evidence="7">
    <location>
        <begin position="23"/>
        <end position="744"/>
    </location>
</feature>
<dbReference type="SUPFAM" id="SSF56487">
    <property type="entry name" value="SRCR-like"/>
    <property type="match status" value="1"/>
</dbReference>
<dbReference type="PROSITE" id="PS50092">
    <property type="entry name" value="TSP1"/>
    <property type="match status" value="2"/>
</dbReference>
<dbReference type="InterPro" id="IPR000884">
    <property type="entry name" value="TSP1_rpt"/>
</dbReference>
<dbReference type="InterPro" id="IPR002889">
    <property type="entry name" value="WSC_carb-bd"/>
</dbReference>
<dbReference type="Gene3D" id="2.60.120.200">
    <property type="match status" value="1"/>
</dbReference>
<dbReference type="PANTHER" id="PTHR22906">
    <property type="entry name" value="PROPERDIN"/>
    <property type="match status" value="1"/>
</dbReference>
<comment type="caution">
    <text evidence="6">Lacks conserved residue(s) required for the propagation of feature annotation.</text>
</comment>
<protein>
    <submittedName>
        <fullName evidence="11">Uncharacterized protein LOC109462744</fullName>
    </submittedName>
</protein>
<dbReference type="Gene3D" id="2.20.100.10">
    <property type="entry name" value="Thrombospondin type-1 (TSP1) repeat"/>
    <property type="match status" value="1"/>
</dbReference>
<proteinExistence type="predicted"/>
<keyword evidence="2" id="KW-0964">Secreted</keyword>
<dbReference type="Pfam" id="PF01822">
    <property type="entry name" value="WSC"/>
    <property type="match status" value="1"/>
</dbReference>
<keyword evidence="10" id="KW-1185">Reference proteome</keyword>
<evidence type="ECO:0000256" key="5">
    <source>
        <dbReference type="ARBA" id="ARBA00023157"/>
    </source>
</evidence>
<dbReference type="InterPro" id="IPR052065">
    <property type="entry name" value="Compl_asym_regulator"/>
</dbReference>
<dbReference type="PANTHER" id="PTHR22906:SF43">
    <property type="entry name" value="PROPERDIN"/>
    <property type="match status" value="1"/>
</dbReference>
<evidence type="ECO:0000256" key="3">
    <source>
        <dbReference type="ARBA" id="ARBA00022729"/>
    </source>
</evidence>
<dbReference type="KEGG" id="bbel:109462744"/>
<evidence type="ECO:0000256" key="7">
    <source>
        <dbReference type="SAM" id="SignalP"/>
    </source>
</evidence>
<evidence type="ECO:0000256" key="2">
    <source>
        <dbReference type="ARBA" id="ARBA00022525"/>
    </source>
</evidence>
<dbReference type="FunFam" id="2.20.100.10:FF:000001">
    <property type="entry name" value="semaphorin-5A isoform X1"/>
    <property type="match status" value="1"/>
</dbReference>
<keyword evidence="4" id="KW-0677">Repeat</keyword>
<name>A0A6P4YD72_BRABE</name>
<dbReference type="SUPFAM" id="SSF82895">
    <property type="entry name" value="TSP-1 type 1 repeat"/>
    <property type="match status" value="1"/>
</dbReference>
<dbReference type="InterPro" id="IPR003609">
    <property type="entry name" value="Pan_app"/>
</dbReference>
<gene>
    <name evidence="11" type="primary">LOC109462744</name>
</gene>
<dbReference type="AlphaFoldDB" id="A0A6P4YD72"/>
<feature type="signal peptide" evidence="7">
    <location>
        <begin position="1"/>
        <end position="22"/>
    </location>
</feature>
<dbReference type="PROSITE" id="PS51212">
    <property type="entry name" value="WSC"/>
    <property type="match status" value="1"/>
</dbReference>
<dbReference type="Pfam" id="PF00024">
    <property type="entry name" value="PAN_1"/>
    <property type="match status" value="1"/>
</dbReference>
<evidence type="ECO:0000256" key="6">
    <source>
        <dbReference type="PROSITE-ProRule" id="PRU00196"/>
    </source>
</evidence>
<accession>A0A6P4YD72</accession>
<evidence type="ECO:0000313" key="11">
    <source>
        <dbReference type="RefSeq" id="XP_019614876.1"/>
    </source>
</evidence>
<keyword evidence="3 7" id="KW-0732">Signal</keyword>
<dbReference type="SMART" id="SM00209">
    <property type="entry name" value="TSP1"/>
    <property type="match status" value="2"/>
</dbReference>
<dbReference type="Gene3D" id="3.10.250.10">
    <property type="entry name" value="SRCR-like domain"/>
    <property type="match status" value="1"/>
</dbReference>
<evidence type="ECO:0000259" key="8">
    <source>
        <dbReference type="PROSITE" id="PS50287"/>
    </source>
</evidence>
<comment type="subcellular location">
    <subcellularLocation>
        <location evidence="1">Secreted</location>
    </subcellularLocation>
</comment>
<dbReference type="GO" id="GO:0016020">
    <property type="term" value="C:membrane"/>
    <property type="evidence" value="ECO:0007669"/>
    <property type="project" value="InterPro"/>
</dbReference>
<dbReference type="InterPro" id="IPR013320">
    <property type="entry name" value="ConA-like_dom_sf"/>
</dbReference>
<evidence type="ECO:0000256" key="4">
    <source>
        <dbReference type="ARBA" id="ARBA00022737"/>
    </source>
</evidence>
<organism evidence="10 11">
    <name type="scientific">Branchiostoma belcheri</name>
    <name type="common">Amphioxus</name>
    <dbReference type="NCBI Taxonomy" id="7741"/>
    <lineage>
        <taxon>Eukaryota</taxon>
        <taxon>Metazoa</taxon>
        <taxon>Chordata</taxon>
        <taxon>Cephalochordata</taxon>
        <taxon>Leptocardii</taxon>
        <taxon>Amphioxiformes</taxon>
        <taxon>Branchiostomatidae</taxon>
        <taxon>Branchiostoma</taxon>
    </lineage>
</organism>
<sequence length="744" mass="82596">MEGVRVVCGVFVALLLVSNAVASFNPRYEEFSHAVALDRTLKDIPHRLLCHELCLKDASCASFQYNLTSGSCRVSSSPDGLEDRPDDDVDDSLHHLPLDGLLPAAPKSESACSSTPAACVPGQVCGDSCSHDGTTNCTCRSGTWDRQGCTHVDVGTWGEWGPWGDCSVSCGGGTKTRTRPCEDQYGGTSCVGTDKDVKLCKKKKCPEWTEWSDWTKCTRCGRSRTRTRTCPVPGHCPGKGKEKTACRTSRECSTLVRLQRGKFVTDGWVEVWDQLNGYWRPLCGEWNQQNGRVACRHLGFKDVEVNTAHGVMNLGCFTDDPGDRSPADIWNTTLNGPAMTSSSPQDCLAFCRLRGFKYVAIRSGNVCQCGRGYARNGELDLPVCSLPCAGDHSRACGSPESTQLNSVYTYALLGNTQYMPMDEVHEESGRTQIVGKPSAQAFGGAGLTDGVVGQALLLNGENQWAKTDLLDGTCLGSSSNCPQGFTLGMWIRLEERPEGTDRYYLSTGGHTRDSYGFNFYYDLTEGPSFWVSQNYSTDWCTTRFEMDIHVWIYLTFTWSPPCDVTIHVNSTKVQHRFSAMRLQKIEKDRYTALAIAAPNNKASVSGITGFFLLDELRFWDRKLSGREIHEVMMYDLRMSGDHYHPPPGSKVMKGKYKCTGEEPLLGMCEHEEDSSLADELCDTSNLAFVRCVPNSWLAGWLDWDYCDEDGKMRRTRKCYSPSPHYQGDCSDSPGPWEEVRDCDY</sequence>
<dbReference type="SMART" id="SM00321">
    <property type="entry name" value="WSC"/>
    <property type="match status" value="1"/>
</dbReference>
<dbReference type="RefSeq" id="XP_019614876.1">
    <property type="nucleotide sequence ID" value="XM_019759317.1"/>
</dbReference>
<feature type="domain" description="SRCR" evidence="8">
    <location>
        <begin position="256"/>
        <end position="385"/>
    </location>
</feature>
<dbReference type="Pfam" id="PF00090">
    <property type="entry name" value="TSP_1"/>
    <property type="match status" value="2"/>
</dbReference>
<dbReference type="InterPro" id="IPR036383">
    <property type="entry name" value="TSP1_rpt_sf"/>
</dbReference>
<reference evidence="11" key="1">
    <citation type="submission" date="2025-08" db="UniProtKB">
        <authorList>
            <consortium name="RefSeq"/>
        </authorList>
    </citation>
    <scope>IDENTIFICATION</scope>
    <source>
        <tissue evidence="11">Gonad</tissue>
    </source>
</reference>
<dbReference type="InterPro" id="IPR001190">
    <property type="entry name" value="SRCR"/>
</dbReference>